<name>A0A840VVU8_9ACTN</name>
<feature type="transmembrane region" description="Helical" evidence="7">
    <location>
        <begin position="66"/>
        <end position="86"/>
    </location>
</feature>
<feature type="transmembrane region" description="Helical" evidence="7">
    <location>
        <begin position="156"/>
        <end position="176"/>
    </location>
</feature>
<dbReference type="GO" id="GO:0005886">
    <property type="term" value="C:plasma membrane"/>
    <property type="evidence" value="ECO:0007669"/>
    <property type="project" value="UniProtKB-SubCell"/>
</dbReference>
<feature type="transmembrane region" description="Helical" evidence="7">
    <location>
        <begin position="422"/>
        <end position="439"/>
    </location>
</feature>
<organism evidence="9 10">
    <name type="scientific">Micromonospora parathelypteridis</name>
    <dbReference type="NCBI Taxonomy" id="1839617"/>
    <lineage>
        <taxon>Bacteria</taxon>
        <taxon>Bacillati</taxon>
        <taxon>Actinomycetota</taxon>
        <taxon>Actinomycetes</taxon>
        <taxon>Micromonosporales</taxon>
        <taxon>Micromonosporaceae</taxon>
        <taxon>Micromonospora</taxon>
    </lineage>
</organism>
<dbReference type="GO" id="GO:0022857">
    <property type="term" value="F:transmembrane transporter activity"/>
    <property type="evidence" value="ECO:0007669"/>
    <property type="project" value="InterPro"/>
</dbReference>
<dbReference type="AlphaFoldDB" id="A0A840VVU8"/>
<dbReference type="RefSeq" id="WP_184185134.1">
    <property type="nucleotide sequence ID" value="NZ_BMNF01000004.1"/>
</dbReference>
<feature type="transmembrane region" description="Helical" evidence="7">
    <location>
        <begin position="325"/>
        <end position="343"/>
    </location>
</feature>
<feature type="transmembrane region" description="Helical" evidence="7">
    <location>
        <begin position="182"/>
        <end position="206"/>
    </location>
</feature>
<gene>
    <name evidence="9" type="ORF">HNR20_005252</name>
</gene>
<keyword evidence="10" id="KW-1185">Reference proteome</keyword>
<feature type="transmembrane region" description="Helical" evidence="7">
    <location>
        <begin position="243"/>
        <end position="264"/>
    </location>
</feature>
<evidence type="ECO:0000256" key="5">
    <source>
        <dbReference type="ARBA" id="ARBA00022989"/>
    </source>
</evidence>
<feature type="transmembrane region" description="Helical" evidence="7">
    <location>
        <begin position="375"/>
        <end position="401"/>
    </location>
</feature>
<sequence>MAEDTPYALVRPADVADRRAAAPRAGRKEWIGLAVLAMPTLLIAMDMTVLHLAVPSLTADLRPSTAQLLWIMDIYGFLVAGLLITMGTLGDRVGRRKLLLIGAAAFGAASVLAGLSTSAEMLIVTRALLGVAGATLMPSTLSLIRTMFHDAAQRTVAISVWMTCFAVGGALGPLLGGFLLSYFWWGSAFLIGVPVMVVLLVLGPVLLPEHRDEKAGKLDLGSAVLSLVAVLSVVYGLKLVAEGGVGLLPVSFLVLGLAVGVVFVHRQRTLADPLLDLKLFRERTFSASVALLTVGILVMAGSQLFTLQYLQLVHGLSPLVAGLWSLPNAAGLMAGAMTAPALAAKIRPGFVIAGGLVVAAIGLGMLTLVSTTAGLGMLVTASAIMGAGLGPMAALSTDLIVGAAPPERAGAASAISETGTELGAGLGIAVLGSIGFGVYRSRIADTMPAGVDSEAAHESLGGAVAVAQDLSGKAGDELLTVAREAFTHGLHVTAVVGAGVALVLALLAAVLLRGIKPGVSGHGPAAERVPQAGTPDGTATTETAANAAAVKTGTAVGNNI</sequence>
<feature type="transmembrane region" description="Helical" evidence="7">
    <location>
        <begin position="490"/>
        <end position="512"/>
    </location>
</feature>
<feature type="transmembrane region" description="Helical" evidence="7">
    <location>
        <begin position="30"/>
        <end position="54"/>
    </location>
</feature>
<dbReference type="Gene3D" id="1.20.1250.20">
    <property type="entry name" value="MFS general substrate transporter like domains"/>
    <property type="match status" value="1"/>
</dbReference>
<dbReference type="PANTHER" id="PTHR42718:SF47">
    <property type="entry name" value="METHYL VIOLOGEN RESISTANCE PROTEIN SMVA"/>
    <property type="match status" value="1"/>
</dbReference>
<protein>
    <submittedName>
        <fullName evidence="9">DHA2 family multidrug resistance protein-like MFS transporter</fullName>
    </submittedName>
</protein>
<evidence type="ECO:0000256" key="4">
    <source>
        <dbReference type="ARBA" id="ARBA00022692"/>
    </source>
</evidence>
<proteinExistence type="predicted"/>
<evidence type="ECO:0000256" key="1">
    <source>
        <dbReference type="ARBA" id="ARBA00004651"/>
    </source>
</evidence>
<keyword evidence="4 7" id="KW-0812">Transmembrane</keyword>
<comment type="caution">
    <text evidence="9">The sequence shown here is derived from an EMBL/GenBank/DDBJ whole genome shotgun (WGS) entry which is preliminary data.</text>
</comment>
<keyword evidence="3" id="KW-1003">Cell membrane</keyword>
<dbReference type="Pfam" id="PF07690">
    <property type="entry name" value="MFS_1"/>
    <property type="match status" value="1"/>
</dbReference>
<keyword evidence="6 7" id="KW-0472">Membrane</keyword>
<comment type="subcellular location">
    <subcellularLocation>
        <location evidence="1">Cell membrane</location>
        <topology evidence="1">Multi-pass membrane protein</topology>
    </subcellularLocation>
</comment>
<accession>A0A840VVU8</accession>
<dbReference type="PROSITE" id="PS50850">
    <property type="entry name" value="MFS"/>
    <property type="match status" value="1"/>
</dbReference>
<evidence type="ECO:0000259" key="8">
    <source>
        <dbReference type="PROSITE" id="PS50850"/>
    </source>
</evidence>
<evidence type="ECO:0000256" key="6">
    <source>
        <dbReference type="ARBA" id="ARBA00023136"/>
    </source>
</evidence>
<dbReference type="SUPFAM" id="SSF103473">
    <property type="entry name" value="MFS general substrate transporter"/>
    <property type="match status" value="1"/>
</dbReference>
<dbReference type="InterPro" id="IPR036259">
    <property type="entry name" value="MFS_trans_sf"/>
</dbReference>
<feature type="transmembrane region" description="Helical" evidence="7">
    <location>
        <begin position="285"/>
        <end position="305"/>
    </location>
</feature>
<keyword evidence="5 7" id="KW-1133">Transmembrane helix</keyword>
<dbReference type="PANTHER" id="PTHR42718">
    <property type="entry name" value="MAJOR FACILITATOR SUPERFAMILY MULTIDRUG TRANSPORTER MFSC"/>
    <property type="match status" value="1"/>
</dbReference>
<dbReference type="EMBL" id="JACHDP010000001">
    <property type="protein sequence ID" value="MBB5480747.1"/>
    <property type="molecule type" value="Genomic_DNA"/>
</dbReference>
<dbReference type="InterPro" id="IPR020846">
    <property type="entry name" value="MFS_dom"/>
</dbReference>
<feature type="transmembrane region" description="Helical" evidence="7">
    <location>
        <begin position="123"/>
        <end position="144"/>
    </location>
</feature>
<reference evidence="9 10" key="1">
    <citation type="submission" date="2020-08" db="EMBL/GenBank/DDBJ databases">
        <title>Sequencing the genomes of 1000 actinobacteria strains.</title>
        <authorList>
            <person name="Klenk H.-P."/>
        </authorList>
    </citation>
    <scope>NUCLEOTIDE SEQUENCE [LARGE SCALE GENOMIC DNA]</scope>
    <source>
        <strain evidence="9 10">DSM 103125</strain>
    </source>
</reference>
<feature type="transmembrane region" description="Helical" evidence="7">
    <location>
        <begin position="98"/>
        <end position="117"/>
    </location>
</feature>
<evidence type="ECO:0000256" key="7">
    <source>
        <dbReference type="SAM" id="Phobius"/>
    </source>
</evidence>
<keyword evidence="2" id="KW-0813">Transport</keyword>
<feature type="transmembrane region" description="Helical" evidence="7">
    <location>
        <begin position="218"/>
        <end position="237"/>
    </location>
</feature>
<dbReference type="InterPro" id="IPR011701">
    <property type="entry name" value="MFS"/>
</dbReference>
<dbReference type="Proteomes" id="UP000586947">
    <property type="component" value="Unassembled WGS sequence"/>
</dbReference>
<evidence type="ECO:0000256" key="2">
    <source>
        <dbReference type="ARBA" id="ARBA00022448"/>
    </source>
</evidence>
<evidence type="ECO:0000256" key="3">
    <source>
        <dbReference type="ARBA" id="ARBA00022475"/>
    </source>
</evidence>
<feature type="transmembrane region" description="Helical" evidence="7">
    <location>
        <begin position="350"/>
        <end position="369"/>
    </location>
</feature>
<evidence type="ECO:0000313" key="9">
    <source>
        <dbReference type="EMBL" id="MBB5480747.1"/>
    </source>
</evidence>
<dbReference type="CDD" id="cd17321">
    <property type="entry name" value="MFS_MMR_MDR_like"/>
    <property type="match status" value="1"/>
</dbReference>
<dbReference type="Gene3D" id="1.20.1720.10">
    <property type="entry name" value="Multidrug resistance protein D"/>
    <property type="match status" value="1"/>
</dbReference>
<feature type="domain" description="Major facilitator superfamily (MFS) profile" evidence="8">
    <location>
        <begin position="32"/>
        <end position="516"/>
    </location>
</feature>
<evidence type="ECO:0000313" key="10">
    <source>
        <dbReference type="Proteomes" id="UP000586947"/>
    </source>
</evidence>